<gene>
    <name evidence="2" type="ORF">Moror_5617</name>
</gene>
<keyword evidence="3" id="KW-1185">Reference proteome</keyword>
<sequence length="482" mass="56004">MSLTRLPRSSDFCWEWEGRHEVPHLPAEIIDIIVGFATDLTFVQEYQDPHDMESCFQRLRNREILCAFALVSRNWLPACRRELFKCHNVVFDVQNSQKISDFLDILRGSDQLPNLPHILSFLVAITFIIPVTYVGSIAQFPEETLKFLDELAKRKMFFRPRTLCIDHNLVKLPDQSGICHRSDLISAIAKTFPTITQFHLDTNVSDGCYNNLDHLVFFFKELQELDVRCWLISSSPHDDGSLYPYRFPEGLRALQYSDLFSLLDYDSPTLNWLRSHPPLRQMRRLLFIDAAPSSHAVIQAFINICPNLDTLCLSYCARDQMDENTGVIDLSHSKDLDRLCLHIPGFGITYSDSVRKDLVLNSILFTVRTATSLRGSLEFLVEASQFCERAIDWWYSLGEAISALPQDVVIKVRMDHQTGNIFRQEKGEGIIRMAFRNLLKKHRRILFSSERREEWLYKPRGWDDFEEVANQCTWKTIVIEDE</sequence>
<organism evidence="2 3">
    <name type="scientific">Moniliophthora roreri (strain MCA 2997)</name>
    <name type="common">Cocoa frosty pod rot fungus</name>
    <name type="synonym">Crinipellis roreri</name>
    <dbReference type="NCBI Taxonomy" id="1381753"/>
    <lineage>
        <taxon>Eukaryota</taxon>
        <taxon>Fungi</taxon>
        <taxon>Dikarya</taxon>
        <taxon>Basidiomycota</taxon>
        <taxon>Agaricomycotina</taxon>
        <taxon>Agaricomycetes</taxon>
        <taxon>Agaricomycetidae</taxon>
        <taxon>Agaricales</taxon>
        <taxon>Marasmiineae</taxon>
        <taxon>Marasmiaceae</taxon>
        <taxon>Moniliophthora</taxon>
    </lineage>
</organism>
<evidence type="ECO:0000256" key="1">
    <source>
        <dbReference type="SAM" id="Phobius"/>
    </source>
</evidence>
<dbReference type="HOGENOM" id="CLU_586720_0_0_1"/>
<dbReference type="EMBL" id="AWSO01000698">
    <property type="protein sequence ID" value="ESK88132.1"/>
    <property type="molecule type" value="Genomic_DNA"/>
</dbReference>
<reference evidence="2 3" key="1">
    <citation type="journal article" date="2014" name="BMC Genomics">
        <title>Genome and secretome analysis of the hemibiotrophic fungal pathogen, Moniliophthora roreri, which causes frosty pod rot disease of cacao: mechanisms of the biotrophic and necrotrophic phases.</title>
        <authorList>
            <person name="Meinhardt L.W."/>
            <person name="Costa G.G.L."/>
            <person name="Thomazella D.P.T."/>
            <person name="Teixeira P.J.P.L."/>
            <person name="Carazzolle M.F."/>
            <person name="Schuster S.C."/>
            <person name="Carlson J.E."/>
            <person name="Guiltinan M.J."/>
            <person name="Mieczkowski P."/>
            <person name="Farmer A."/>
            <person name="Ramaraj T."/>
            <person name="Crozier J."/>
            <person name="Davis R.E."/>
            <person name="Shao J."/>
            <person name="Melnick R.L."/>
            <person name="Pereira G.A.G."/>
            <person name="Bailey B.A."/>
        </authorList>
    </citation>
    <scope>NUCLEOTIDE SEQUENCE [LARGE SCALE GENOMIC DNA]</scope>
    <source>
        <strain evidence="2 3">MCA 2997</strain>
    </source>
</reference>
<evidence type="ECO:0008006" key="4">
    <source>
        <dbReference type="Google" id="ProtNLM"/>
    </source>
</evidence>
<accession>V2X2W7</accession>
<feature type="transmembrane region" description="Helical" evidence="1">
    <location>
        <begin position="115"/>
        <end position="135"/>
    </location>
</feature>
<dbReference type="Gene3D" id="3.80.10.10">
    <property type="entry name" value="Ribonuclease Inhibitor"/>
    <property type="match status" value="1"/>
</dbReference>
<name>V2X2W7_MONRO</name>
<protein>
    <recommendedName>
        <fullName evidence="4">F-box domain-containing protein</fullName>
    </recommendedName>
</protein>
<dbReference type="AlphaFoldDB" id="V2X2W7"/>
<keyword evidence="1" id="KW-0472">Membrane</keyword>
<comment type="caution">
    <text evidence="2">The sequence shown here is derived from an EMBL/GenBank/DDBJ whole genome shotgun (WGS) entry which is preliminary data.</text>
</comment>
<dbReference type="Proteomes" id="UP000017559">
    <property type="component" value="Unassembled WGS sequence"/>
</dbReference>
<dbReference type="KEGG" id="mrr:Moror_5617"/>
<proteinExistence type="predicted"/>
<keyword evidence="1" id="KW-0812">Transmembrane</keyword>
<evidence type="ECO:0000313" key="2">
    <source>
        <dbReference type="EMBL" id="ESK88132.1"/>
    </source>
</evidence>
<keyword evidence="1" id="KW-1133">Transmembrane helix</keyword>
<evidence type="ECO:0000313" key="3">
    <source>
        <dbReference type="Proteomes" id="UP000017559"/>
    </source>
</evidence>
<dbReference type="InterPro" id="IPR032675">
    <property type="entry name" value="LRR_dom_sf"/>
</dbReference>